<protein>
    <recommendedName>
        <fullName evidence="1">F-box protein At3g26010-like beta-propeller domain-containing protein</fullName>
    </recommendedName>
</protein>
<sequence>MIHPPRSPSDCHQQFGANYNENVEVLTVVIEILSHSNVSYISIGFGFFHQRDFVNNLAEFTHEVPRYVEAVTTTIFNSTDDDDDDDQETPTMISLDFLPSYPHLRLVDCCNGLLLCLSVIGKSSTAPFYYYVCNPATKKWLGLPKPRYLSSMPVSEALDFDPSRSPYFKLVLIHSRQAGTLVMVDAYHSQTARWVHSCLVTEVEQVPLHLRWDVPVLLGGFVYKLASKDRLVRVNLTESNNYVGVVSLPSPRRSLESGQVFLGRSGRRLCCAFLEGTFRLRVWSLRDWGTQKWRLKLDHEFNVLASSSTRCNPELGRTSVVAFHPDSPLVFLAVSNAMISFRFGDGGSTAPEVVCGLKRPAGVDEECEEEEFRACLYTPCLSDFLHQSE</sequence>
<gene>
    <name evidence="2" type="ORF">H6P81_004050</name>
</gene>
<organism evidence="2 3">
    <name type="scientific">Aristolochia fimbriata</name>
    <name type="common">White veined hardy Dutchman's pipe vine</name>
    <dbReference type="NCBI Taxonomy" id="158543"/>
    <lineage>
        <taxon>Eukaryota</taxon>
        <taxon>Viridiplantae</taxon>
        <taxon>Streptophyta</taxon>
        <taxon>Embryophyta</taxon>
        <taxon>Tracheophyta</taxon>
        <taxon>Spermatophyta</taxon>
        <taxon>Magnoliopsida</taxon>
        <taxon>Magnoliidae</taxon>
        <taxon>Piperales</taxon>
        <taxon>Aristolochiaceae</taxon>
        <taxon>Aristolochia</taxon>
    </lineage>
</organism>
<dbReference type="PANTHER" id="PTHR35546">
    <property type="entry name" value="F-BOX PROTEIN INTERACTION DOMAIN PROTEIN-RELATED"/>
    <property type="match status" value="1"/>
</dbReference>
<dbReference type="Pfam" id="PF24750">
    <property type="entry name" value="b-prop_At3g26010-like"/>
    <property type="match status" value="1"/>
</dbReference>
<reference evidence="2 3" key="1">
    <citation type="submission" date="2021-07" db="EMBL/GenBank/DDBJ databases">
        <title>The Aristolochia fimbriata genome: insights into angiosperm evolution, floral development and chemical biosynthesis.</title>
        <authorList>
            <person name="Jiao Y."/>
        </authorList>
    </citation>
    <scope>NUCLEOTIDE SEQUENCE [LARGE SCALE GENOMIC DNA]</scope>
    <source>
        <strain evidence="2">IBCAS-2021</strain>
        <tissue evidence="2">Leaf</tissue>
    </source>
</reference>
<evidence type="ECO:0000259" key="1">
    <source>
        <dbReference type="Pfam" id="PF24750"/>
    </source>
</evidence>
<dbReference type="PANTHER" id="PTHR35546:SF130">
    <property type="entry name" value="EXPRESSED PROTEIN"/>
    <property type="match status" value="1"/>
</dbReference>
<comment type="caution">
    <text evidence="2">The sequence shown here is derived from an EMBL/GenBank/DDBJ whole genome shotgun (WGS) entry which is preliminary data.</text>
</comment>
<proteinExistence type="predicted"/>
<dbReference type="EMBL" id="JAINDJ010000002">
    <property type="protein sequence ID" value="KAG9459542.1"/>
    <property type="molecule type" value="Genomic_DNA"/>
</dbReference>
<evidence type="ECO:0000313" key="3">
    <source>
        <dbReference type="Proteomes" id="UP000825729"/>
    </source>
</evidence>
<dbReference type="AlphaFoldDB" id="A0AAV7FHP0"/>
<feature type="domain" description="F-box protein At3g26010-like beta-propeller" evidence="1">
    <location>
        <begin position="105"/>
        <end position="305"/>
    </location>
</feature>
<evidence type="ECO:0000313" key="2">
    <source>
        <dbReference type="EMBL" id="KAG9459542.1"/>
    </source>
</evidence>
<name>A0AAV7FHP0_ARIFI</name>
<dbReference type="Proteomes" id="UP000825729">
    <property type="component" value="Unassembled WGS sequence"/>
</dbReference>
<dbReference type="SUPFAM" id="SSF50993">
    <property type="entry name" value="Peptidase/esterase 'gauge' domain"/>
    <property type="match status" value="1"/>
</dbReference>
<dbReference type="InterPro" id="IPR056592">
    <property type="entry name" value="Beta-prop_At3g26010-like"/>
</dbReference>
<accession>A0AAV7FHP0</accession>
<keyword evidence="3" id="KW-1185">Reference proteome</keyword>
<dbReference type="InterPro" id="IPR055290">
    <property type="entry name" value="At3g26010-like"/>
</dbReference>